<keyword evidence="1" id="KW-0472">Membrane</keyword>
<accession>A0A3D3R1Y9</accession>
<dbReference type="Proteomes" id="UP000263642">
    <property type="component" value="Unassembled WGS sequence"/>
</dbReference>
<name>A0A3D3R1Y9_9PLAN</name>
<dbReference type="EMBL" id="DQAY01000045">
    <property type="protein sequence ID" value="HCO22815.1"/>
    <property type="molecule type" value="Genomic_DNA"/>
</dbReference>
<evidence type="ECO:0000313" key="4">
    <source>
        <dbReference type="Proteomes" id="UP000263642"/>
    </source>
</evidence>
<organism evidence="3 4">
    <name type="scientific">Gimesia maris</name>
    <dbReference type="NCBI Taxonomy" id="122"/>
    <lineage>
        <taxon>Bacteria</taxon>
        <taxon>Pseudomonadati</taxon>
        <taxon>Planctomycetota</taxon>
        <taxon>Planctomycetia</taxon>
        <taxon>Planctomycetales</taxon>
        <taxon>Planctomycetaceae</taxon>
        <taxon>Gimesia</taxon>
    </lineage>
</organism>
<comment type="caution">
    <text evidence="3">The sequence shown here is derived from an EMBL/GenBank/DDBJ whole genome shotgun (WGS) entry which is preliminary data.</text>
</comment>
<gene>
    <name evidence="3" type="ORF">DIT97_07065</name>
</gene>
<proteinExistence type="predicted"/>
<dbReference type="AlphaFoldDB" id="A0A3D3R1Y9"/>
<sequence>MLKFIQDLTRNRKWDLTVQINRQQVKETIATRAGVVVLELILTMPAFLMIMLAVVQISLIYVAIEQTAYASRYAAKIASETTEANIDTLNTGSLKSTIDNVLRVGGLPQGSCRVILEHNVYTGGVEQTIADPDPAAANCNCNPPATTLPSVTGANATDSVRTTVCVRLGDNIPDFLSTFGFSVADFIVEESTTYLYEL</sequence>
<evidence type="ECO:0000313" key="3">
    <source>
        <dbReference type="EMBL" id="HCO22815.1"/>
    </source>
</evidence>
<evidence type="ECO:0000259" key="2">
    <source>
        <dbReference type="Pfam" id="PF07811"/>
    </source>
</evidence>
<keyword evidence="1" id="KW-0812">Transmembrane</keyword>
<dbReference type="Pfam" id="PF07811">
    <property type="entry name" value="TadE"/>
    <property type="match status" value="1"/>
</dbReference>
<keyword evidence="1" id="KW-1133">Transmembrane helix</keyword>
<feature type="domain" description="TadE-like" evidence="2">
    <location>
        <begin position="34"/>
        <end position="75"/>
    </location>
</feature>
<reference evidence="3 4" key="1">
    <citation type="journal article" date="2018" name="Nat. Biotechnol.">
        <title>A standardized bacterial taxonomy based on genome phylogeny substantially revises the tree of life.</title>
        <authorList>
            <person name="Parks D.H."/>
            <person name="Chuvochina M."/>
            <person name="Waite D.W."/>
            <person name="Rinke C."/>
            <person name="Skarshewski A."/>
            <person name="Chaumeil P.A."/>
            <person name="Hugenholtz P."/>
        </authorList>
    </citation>
    <scope>NUCLEOTIDE SEQUENCE [LARGE SCALE GENOMIC DNA]</scope>
    <source>
        <strain evidence="3">UBA9375</strain>
    </source>
</reference>
<dbReference type="InterPro" id="IPR012495">
    <property type="entry name" value="TadE-like_dom"/>
</dbReference>
<feature type="transmembrane region" description="Helical" evidence="1">
    <location>
        <begin position="40"/>
        <end position="64"/>
    </location>
</feature>
<evidence type="ECO:0000256" key="1">
    <source>
        <dbReference type="SAM" id="Phobius"/>
    </source>
</evidence>
<protein>
    <recommendedName>
        <fullName evidence="2">TadE-like domain-containing protein</fullName>
    </recommendedName>
</protein>